<dbReference type="InterPro" id="IPR036291">
    <property type="entry name" value="NAD(P)-bd_dom_sf"/>
</dbReference>
<dbReference type="Pfam" id="PF02812">
    <property type="entry name" value="ELFV_dehydrog_N"/>
    <property type="match status" value="1"/>
</dbReference>
<evidence type="ECO:0000256" key="2">
    <source>
        <dbReference type="ARBA" id="ARBA00006382"/>
    </source>
</evidence>
<keyword evidence="7" id="KW-0547">Nucleotide-binding</keyword>
<dbReference type="PANTHER" id="PTHR11606">
    <property type="entry name" value="GLUTAMATE DEHYDROGENASE"/>
    <property type="match status" value="1"/>
</dbReference>
<dbReference type="InterPro" id="IPR006097">
    <property type="entry name" value="Glu/Leu/Phe/Val/Trp_DH_dimer"/>
</dbReference>
<dbReference type="Gene3D" id="3.40.50.720">
    <property type="entry name" value="NAD(P)-binding Rossmann-like Domain"/>
    <property type="match status" value="1"/>
</dbReference>
<evidence type="ECO:0000256" key="9">
    <source>
        <dbReference type="RuleBase" id="RU004417"/>
    </source>
</evidence>
<dbReference type="PIRSF" id="PIRSF000185">
    <property type="entry name" value="Glu_DH"/>
    <property type="match status" value="1"/>
</dbReference>
<reference evidence="11 12" key="1">
    <citation type="submission" date="2018-01" db="EMBL/GenBank/DDBJ databases">
        <title>Novel co-symbiosis in the lucinid bivalve Phacoides pectinatus.</title>
        <authorList>
            <person name="Lim S.J."/>
            <person name="Davis B.G."/>
            <person name="Gill D.E."/>
            <person name="Engel A.S."/>
            <person name="Anderson L.C."/>
            <person name="Campbell B.J."/>
        </authorList>
    </citation>
    <scope>NUCLEOTIDE SEQUENCE [LARGE SCALE GENOMIC DNA]</scope>
    <source>
        <strain evidence="11">N3_P5</strain>
    </source>
</reference>
<dbReference type="Gene3D" id="3.40.50.10860">
    <property type="entry name" value="Leucine Dehydrogenase, chain A, domain 1"/>
    <property type="match status" value="1"/>
</dbReference>
<evidence type="ECO:0000256" key="5">
    <source>
        <dbReference type="PIRNR" id="PIRNR000185"/>
    </source>
</evidence>
<evidence type="ECO:0000256" key="8">
    <source>
        <dbReference type="PIRSR" id="PIRSR000185-3"/>
    </source>
</evidence>
<dbReference type="PRINTS" id="PR00082">
    <property type="entry name" value="GLFDHDRGNASE"/>
</dbReference>
<evidence type="ECO:0000256" key="4">
    <source>
        <dbReference type="ARBA" id="ARBA00048584"/>
    </source>
</evidence>
<dbReference type="CDD" id="cd01076">
    <property type="entry name" value="NAD_bind_1_Glu_DH"/>
    <property type="match status" value="1"/>
</dbReference>
<name>A0A6N4DH40_9GAMM</name>
<dbReference type="SMART" id="SM00839">
    <property type="entry name" value="ELFV_dehydrog"/>
    <property type="match status" value="1"/>
</dbReference>
<dbReference type="PANTHER" id="PTHR11606:SF13">
    <property type="entry name" value="GLUTAMATE DEHYDROGENASE 1, MITOCHONDRIAL"/>
    <property type="match status" value="1"/>
</dbReference>
<dbReference type="InterPro" id="IPR014362">
    <property type="entry name" value="Glu_DH"/>
</dbReference>
<feature type="site" description="Important for catalysis" evidence="8">
    <location>
        <position position="157"/>
    </location>
</feature>
<organism evidence="11 12">
    <name type="scientific">Candidatus Sedimenticola endophacoides</name>
    <dbReference type="NCBI Taxonomy" id="2548426"/>
    <lineage>
        <taxon>Bacteria</taxon>
        <taxon>Pseudomonadati</taxon>
        <taxon>Pseudomonadota</taxon>
        <taxon>Gammaproteobacteria</taxon>
        <taxon>Chromatiales</taxon>
        <taxon>Sedimenticolaceae</taxon>
        <taxon>Sedimenticola</taxon>
    </lineage>
</organism>
<dbReference type="SUPFAM" id="SSF51735">
    <property type="entry name" value="NAD(P)-binding Rossmann-fold domains"/>
    <property type="match status" value="1"/>
</dbReference>
<feature type="binding site" evidence="7">
    <location>
        <position position="367"/>
    </location>
    <ligand>
        <name>substrate</name>
    </ligand>
</feature>
<dbReference type="GO" id="GO:0004352">
    <property type="term" value="F:glutamate dehydrogenase (NAD+) activity"/>
    <property type="evidence" value="ECO:0007669"/>
    <property type="project" value="TreeGrafter"/>
</dbReference>
<comment type="similarity">
    <text evidence="2 5 9">Belongs to the Glu/Leu/Phe/Val dehydrogenases family.</text>
</comment>
<comment type="catalytic activity">
    <reaction evidence="4">
        <text>L-glutamate + NADP(+) + H2O = 2-oxoglutarate + NH4(+) + NADPH + H(+)</text>
        <dbReference type="Rhea" id="RHEA:11612"/>
        <dbReference type="ChEBI" id="CHEBI:15377"/>
        <dbReference type="ChEBI" id="CHEBI:15378"/>
        <dbReference type="ChEBI" id="CHEBI:16810"/>
        <dbReference type="ChEBI" id="CHEBI:28938"/>
        <dbReference type="ChEBI" id="CHEBI:29985"/>
        <dbReference type="ChEBI" id="CHEBI:57783"/>
        <dbReference type="ChEBI" id="CHEBI:58349"/>
        <dbReference type="EC" id="1.4.1.4"/>
    </reaction>
</comment>
<feature type="binding site" evidence="7">
    <location>
        <position position="105"/>
    </location>
    <ligand>
        <name>substrate</name>
    </ligand>
</feature>
<feature type="binding site" evidence="7">
    <location>
        <position position="202"/>
    </location>
    <ligand>
        <name>NAD(+)</name>
        <dbReference type="ChEBI" id="CHEBI:57540"/>
    </ligand>
</feature>
<dbReference type="Pfam" id="PF00208">
    <property type="entry name" value="ELFV_dehydrog"/>
    <property type="match status" value="1"/>
</dbReference>
<feature type="binding site" evidence="7">
    <location>
        <position position="81"/>
    </location>
    <ligand>
        <name>substrate</name>
    </ligand>
</feature>
<dbReference type="InterPro" id="IPR006095">
    <property type="entry name" value="Glu/Leu/Phe/Val/Trp_DH"/>
</dbReference>
<evidence type="ECO:0000256" key="7">
    <source>
        <dbReference type="PIRSR" id="PIRSR000185-2"/>
    </source>
</evidence>
<evidence type="ECO:0000259" key="10">
    <source>
        <dbReference type="SMART" id="SM00839"/>
    </source>
</evidence>
<evidence type="ECO:0000256" key="1">
    <source>
        <dbReference type="ARBA" id="ARBA00003868"/>
    </source>
</evidence>
<comment type="caution">
    <text evidence="11">The sequence shown here is derived from an EMBL/GenBank/DDBJ whole genome shotgun (WGS) entry which is preliminary data.</text>
</comment>
<dbReference type="InterPro" id="IPR033922">
    <property type="entry name" value="NAD_bind_Glu_DH"/>
</dbReference>
<dbReference type="InterPro" id="IPR006096">
    <property type="entry name" value="Glu/Leu/Phe/Val/Trp_DH_C"/>
</dbReference>
<keyword evidence="7" id="KW-0520">NAD</keyword>
<evidence type="ECO:0000256" key="3">
    <source>
        <dbReference type="ARBA" id="ARBA00023002"/>
    </source>
</evidence>
<proteinExistence type="inferred from homology"/>
<dbReference type="GO" id="GO:0006538">
    <property type="term" value="P:L-glutamate catabolic process"/>
    <property type="evidence" value="ECO:0007669"/>
    <property type="project" value="TreeGrafter"/>
</dbReference>
<evidence type="ECO:0000256" key="6">
    <source>
        <dbReference type="PIRSR" id="PIRSR000185-1"/>
    </source>
</evidence>
<dbReference type="GO" id="GO:0000166">
    <property type="term" value="F:nucleotide binding"/>
    <property type="evidence" value="ECO:0007669"/>
    <property type="project" value="UniProtKB-KW"/>
</dbReference>
<evidence type="ECO:0000313" key="12">
    <source>
        <dbReference type="Proteomes" id="UP000250928"/>
    </source>
</evidence>
<dbReference type="SUPFAM" id="SSF53223">
    <property type="entry name" value="Aminoacid dehydrogenase-like, N-terminal domain"/>
    <property type="match status" value="1"/>
</dbReference>
<dbReference type="InterPro" id="IPR046346">
    <property type="entry name" value="Aminoacid_DH-like_N_sf"/>
</dbReference>
<keyword evidence="3 5" id="KW-0560">Oxidoreductase</keyword>
<feature type="domain" description="Glutamate/phenylalanine/leucine/valine/L-tryptophan dehydrogenase C-terminal" evidence="10">
    <location>
        <begin position="195"/>
        <end position="441"/>
    </location>
</feature>
<sequence length="444" mass="48025">MNDTRPASGCEGEDLSPIHVSQEQFRRATTHLKGLKKGLLDFLSYPKRTISVCFPIEMEDESVTTFHGYRVLHNSIMGPGKGGIRYHPCVNEGEVTALALLMTWKCALMRIPFSGAKGGVACDPKQLSQTELRRITRRFISELGDNIGPHTDIPAPDLYTNAQTMAWIFDTYDMMHPGRNNRPVVTGKPLELGGSPGREDATARGCLIAAERFLSLAGMPELGGLDGARVAIQGFGQVGAHAARLFREAGASITAVSDSQGGIASSDGTSLDVTQVLAWKREHGTVVGMPGTQSLTNQGLLELPCDILIPAAMGNQITQENAPRIQARLVVEAANRPVSPEADDILTARGIPLLPDILANAGGVAVSYFEWVQNIENQEWHLDEVNRKLREKMVAATDAVVARWRQLPAAGDSPPSLCTDLRTAALVEAIERVANITLKRGIWP</sequence>
<protein>
    <recommendedName>
        <fullName evidence="5">Glutamate dehydrogenase</fullName>
    </recommendedName>
</protein>
<comment type="function">
    <text evidence="1">Catalyzes the reversible oxidative deamination of glutamate to alpha-ketoglutarate and ammonia.</text>
</comment>
<gene>
    <name evidence="11" type="ORF">C3L24_13190</name>
</gene>
<dbReference type="EMBL" id="PQCO01000316">
    <property type="protein sequence ID" value="PUD98223.1"/>
    <property type="molecule type" value="Genomic_DNA"/>
</dbReference>
<accession>A0A6N4DH40</accession>
<dbReference type="AlphaFoldDB" id="A0A6N4DH40"/>
<dbReference type="GO" id="GO:0004354">
    <property type="term" value="F:glutamate dehydrogenase (NADP+) activity"/>
    <property type="evidence" value="ECO:0007669"/>
    <property type="project" value="UniProtKB-EC"/>
</dbReference>
<dbReference type="Proteomes" id="UP000250928">
    <property type="component" value="Unassembled WGS sequence"/>
</dbReference>
<feature type="active site" description="Proton donor" evidence="6">
    <location>
        <position position="117"/>
    </location>
</feature>
<evidence type="ECO:0000313" key="11">
    <source>
        <dbReference type="EMBL" id="PUD98223.1"/>
    </source>
</evidence>